<gene>
    <name evidence="1" type="ORF">LWC34_26665</name>
</gene>
<protein>
    <submittedName>
        <fullName evidence="1">Uncharacterized protein</fullName>
    </submittedName>
</protein>
<reference evidence="1 2" key="1">
    <citation type="submission" date="2021-12" db="EMBL/GenBank/DDBJ databases">
        <title>Genome sequence of Kibdelosporangium philippinense ATCC 49844.</title>
        <authorList>
            <person name="Fedorov E.A."/>
            <person name="Omeragic M."/>
            <person name="Shalygina K.F."/>
            <person name="Maclea K.S."/>
        </authorList>
    </citation>
    <scope>NUCLEOTIDE SEQUENCE [LARGE SCALE GENOMIC DNA]</scope>
    <source>
        <strain evidence="1 2">ATCC 49844</strain>
    </source>
</reference>
<dbReference type="EMBL" id="JAJVCN010000002">
    <property type="protein sequence ID" value="MCE7006389.1"/>
    <property type="molecule type" value="Genomic_DNA"/>
</dbReference>
<dbReference type="RefSeq" id="WP_233727868.1">
    <property type="nucleotide sequence ID" value="NZ_JAJVCN010000002.1"/>
</dbReference>
<comment type="caution">
    <text evidence="1">The sequence shown here is derived from an EMBL/GenBank/DDBJ whole genome shotgun (WGS) entry which is preliminary data.</text>
</comment>
<evidence type="ECO:0000313" key="1">
    <source>
        <dbReference type="EMBL" id="MCE7006389.1"/>
    </source>
</evidence>
<organism evidence="1 2">
    <name type="scientific">Kibdelosporangium philippinense</name>
    <dbReference type="NCBI Taxonomy" id="211113"/>
    <lineage>
        <taxon>Bacteria</taxon>
        <taxon>Bacillati</taxon>
        <taxon>Actinomycetota</taxon>
        <taxon>Actinomycetes</taxon>
        <taxon>Pseudonocardiales</taxon>
        <taxon>Pseudonocardiaceae</taxon>
        <taxon>Kibdelosporangium</taxon>
    </lineage>
</organism>
<sequence length="167" mass="18374">MSPIPDFLEAGRCGAFAGDRAFSGSVTDRFLYPMGIIEVGRELTQSDDRYPFSFLNHSKEFNRMAVRRRFKPAERKAFVSKTEVEWLNGSHWRPGVIVGSFETDAIGSPYIGVLNKGATRTIADGQYVRGYPGGIRLPEGVAAPGPSVSTDTQAASVHEEDRQAELF</sequence>
<dbReference type="Proteomes" id="UP001521150">
    <property type="component" value="Unassembled WGS sequence"/>
</dbReference>
<accession>A0ABS8ZEY7</accession>
<name>A0ABS8ZEY7_9PSEU</name>
<keyword evidence="2" id="KW-1185">Reference proteome</keyword>
<evidence type="ECO:0000313" key="2">
    <source>
        <dbReference type="Proteomes" id="UP001521150"/>
    </source>
</evidence>
<proteinExistence type="predicted"/>